<gene>
    <name evidence="10" type="ORF">FD51_GL001564</name>
</gene>
<feature type="transmembrane region" description="Helical" evidence="8">
    <location>
        <begin position="9"/>
        <end position="30"/>
    </location>
</feature>
<dbReference type="GO" id="GO:0005737">
    <property type="term" value="C:cytoplasm"/>
    <property type="evidence" value="ECO:0007669"/>
    <property type="project" value="UniProtKB-SubCell"/>
</dbReference>
<dbReference type="SUPFAM" id="SSF51261">
    <property type="entry name" value="Duplicated hybrid motif"/>
    <property type="match status" value="1"/>
</dbReference>
<dbReference type="AlphaFoldDB" id="A0A0R1F2U0"/>
<evidence type="ECO:0000256" key="6">
    <source>
        <dbReference type="ARBA" id="ARBA00022683"/>
    </source>
</evidence>
<dbReference type="FunFam" id="2.70.70.10:FF:000001">
    <property type="entry name" value="PTS system glucose-specific IIA component"/>
    <property type="match status" value="1"/>
</dbReference>
<dbReference type="GO" id="GO:0016301">
    <property type="term" value="F:kinase activity"/>
    <property type="evidence" value="ECO:0007669"/>
    <property type="project" value="UniProtKB-KW"/>
</dbReference>
<dbReference type="eggNOG" id="COG1263">
    <property type="taxonomic scope" value="Bacteria"/>
</dbReference>
<evidence type="ECO:0000256" key="7">
    <source>
        <dbReference type="ARBA" id="ARBA00022777"/>
    </source>
</evidence>
<keyword evidence="8" id="KW-0472">Membrane</keyword>
<protein>
    <submittedName>
        <fullName evidence="10">PTS system sucrose-specific transporter subunit IIABC</fullName>
    </submittedName>
</protein>
<evidence type="ECO:0000259" key="9">
    <source>
        <dbReference type="PROSITE" id="PS51093"/>
    </source>
</evidence>
<dbReference type="PANTHER" id="PTHR45008:SF1">
    <property type="entry name" value="PTS SYSTEM GLUCOSE-SPECIFIC EIIA COMPONENT"/>
    <property type="match status" value="1"/>
</dbReference>
<dbReference type="InterPro" id="IPR001127">
    <property type="entry name" value="PTS_EIIA_1_perm"/>
</dbReference>
<name>A0A0R1F2U0_LACZE</name>
<dbReference type="InterPro" id="IPR050890">
    <property type="entry name" value="PTS_EIIA_component"/>
</dbReference>
<keyword evidence="5" id="KW-0808">Transferase</keyword>
<accession>A0A0R1F2U0</accession>
<proteinExistence type="predicted"/>
<feature type="domain" description="PTS EIIA type-1" evidence="9">
    <location>
        <begin position="137"/>
        <end position="241"/>
    </location>
</feature>
<evidence type="ECO:0000313" key="10">
    <source>
        <dbReference type="EMBL" id="KRK13354.1"/>
    </source>
</evidence>
<evidence type="ECO:0000256" key="1">
    <source>
        <dbReference type="ARBA" id="ARBA00004496"/>
    </source>
</evidence>
<evidence type="ECO:0000256" key="4">
    <source>
        <dbReference type="ARBA" id="ARBA00022597"/>
    </source>
</evidence>
<evidence type="ECO:0000256" key="2">
    <source>
        <dbReference type="ARBA" id="ARBA00004651"/>
    </source>
</evidence>
<dbReference type="eggNOG" id="COG2190">
    <property type="taxonomic scope" value="Bacteria"/>
</dbReference>
<reference evidence="10 11" key="1">
    <citation type="journal article" date="2015" name="Genome Announc.">
        <title>Expanding the biotechnology potential of lactobacilli through comparative genomics of 213 strains and associated genera.</title>
        <authorList>
            <person name="Sun Z."/>
            <person name="Harris H.M."/>
            <person name="McCann A."/>
            <person name="Guo C."/>
            <person name="Argimon S."/>
            <person name="Zhang W."/>
            <person name="Yang X."/>
            <person name="Jeffery I.B."/>
            <person name="Cooney J.C."/>
            <person name="Kagawa T.F."/>
            <person name="Liu W."/>
            <person name="Song Y."/>
            <person name="Salvetti E."/>
            <person name="Wrobel A."/>
            <person name="Rasinkangas P."/>
            <person name="Parkhill J."/>
            <person name="Rea M.C."/>
            <person name="O'Sullivan O."/>
            <person name="Ritari J."/>
            <person name="Douillard F.P."/>
            <person name="Paul Ross R."/>
            <person name="Yang R."/>
            <person name="Briner A.E."/>
            <person name="Felis G.E."/>
            <person name="de Vos W.M."/>
            <person name="Barrangou R."/>
            <person name="Klaenhammer T.R."/>
            <person name="Caufield P.W."/>
            <person name="Cui Y."/>
            <person name="Zhang H."/>
            <person name="O'Toole P.W."/>
        </authorList>
    </citation>
    <scope>NUCLEOTIDE SEQUENCE [LARGE SCALE GENOMIC DNA]</scope>
    <source>
        <strain evidence="10 11">DSM 20178</strain>
    </source>
</reference>
<comment type="caution">
    <text evidence="10">The sequence shown here is derived from an EMBL/GenBank/DDBJ whole genome shotgun (WGS) entry which is preliminary data.</text>
</comment>
<feature type="transmembrane region" description="Helical" evidence="8">
    <location>
        <begin position="50"/>
        <end position="71"/>
    </location>
</feature>
<keyword evidence="8" id="KW-0812">Transmembrane</keyword>
<keyword evidence="8" id="KW-1133">Transmembrane helix</keyword>
<dbReference type="EMBL" id="AZCT01000002">
    <property type="protein sequence ID" value="KRK13354.1"/>
    <property type="molecule type" value="Genomic_DNA"/>
</dbReference>
<dbReference type="PANTHER" id="PTHR45008">
    <property type="entry name" value="PTS SYSTEM GLUCOSE-SPECIFIC EIIA COMPONENT"/>
    <property type="match status" value="1"/>
</dbReference>
<evidence type="ECO:0000256" key="3">
    <source>
        <dbReference type="ARBA" id="ARBA00022448"/>
    </source>
</evidence>
<dbReference type="GO" id="GO:0009401">
    <property type="term" value="P:phosphoenolpyruvate-dependent sugar phosphotransferase system"/>
    <property type="evidence" value="ECO:0007669"/>
    <property type="project" value="UniProtKB-KW"/>
</dbReference>
<dbReference type="Proteomes" id="UP000051984">
    <property type="component" value="Unassembled WGS sequence"/>
</dbReference>
<dbReference type="PROSITE" id="PS51093">
    <property type="entry name" value="PTS_EIIA_TYPE_1"/>
    <property type="match status" value="1"/>
</dbReference>
<dbReference type="eggNOG" id="COG1264">
    <property type="taxonomic scope" value="Bacteria"/>
</dbReference>
<keyword evidence="3" id="KW-0813">Transport</keyword>
<dbReference type="InterPro" id="IPR011055">
    <property type="entry name" value="Dup_hybrid_motif"/>
</dbReference>
<sequence>MSLPLGRPFITACIGGGIGGAVVGAFGHVGAITIGPSGAALIPLIANHQWMAYVFGLLASYAGGFVATYFFGVPKSAMVATASDGTVIDETASQEEAPSPEQPTADQEAETATVQTGAINFVAPATGQLKDLSEVADDVFSQKMVGDGFAVEPTSGTIVAPVDGTIVSVMPSKHAWTMTTATGLEILVHMGLDTVELNGAPFSIDVNDQDTVKAGQPIATMDLAAIQAAGKGTTVMTIITNMDHVASLTAFTDQAVAAGDEVFTVTSK</sequence>
<dbReference type="PROSITE" id="PS00371">
    <property type="entry name" value="PTS_EIIA_TYPE_1_HIS"/>
    <property type="match status" value="1"/>
</dbReference>
<organism evidence="10 11">
    <name type="scientific">Lacticaseibacillus zeae DSM 20178 = KCTC 3804</name>
    <dbReference type="NCBI Taxonomy" id="1423816"/>
    <lineage>
        <taxon>Bacteria</taxon>
        <taxon>Bacillati</taxon>
        <taxon>Bacillota</taxon>
        <taxon>Bacilli</taxon>
        <taxon>Lactobacillales</taxon>
        <taxon>Lactobacillaceae</taxon>
        <taxon>Lacticaseibacillus</taxon>
    </lineage>
</organism>
<dbReference type="Pfam" id="PF00358">
    <property type="entry name" value="PTS_EIIA_1"/>
    <property type="match status" value="1"/>
</dbReference>
<dbReference type="NCBIfam" id="TIGR00830">
    <property type="entry name" value="PTBA"/>
    <property type="match status" value="1"/>
</dbReference>
<evidence type="ECO:0000256" key="5">
    <source>
        <dbReference type="ARBA" id="ARBA00022679"/>
    </source>
</evidence>
<evidence type="ECO:0000256" key="8">
    <source>
        <dbReference type="SAM" id="Phobius"/>
    </source>
</evidence>
<dbReference type="PATRIC" id="fig|1423816.3.peg.1632"/>
<keyword evidence="6" id="KW-0598">Phosphotransferase system</keyword>
<comment type="subcellular location">
    <subcellularLocation>
        <location evidence="2">Cell membrane</location>
        <topology evidence="2">Multi-pass membrane protein</topology>
    </subcellularLocation>
    <subcellularLocation>
        <location evidence="1">Cytoplasm</location>
    </subcellularLocation>
</comment>
<keyword evidence="7" id="KW-0418">Kinase</keyword>
<keyword evidence="4" id="KW-0762">Sugar transport</keyword>
<dbReference type="Gene3D" id="2.70.70.10">
    <property type="entry name" value="Glucose Permease (Domain IIA)"/>
    <property type="match status" value="1"/>
</dbReference>
<evidence type="ECO:0000313" key="11">
    <source>
        <dbReference type="Proteomes" id="UP000051984"/>
    </source>
</evidence>
<dbReference type="GO" id="GO:0005886">
    <property type="term" value="C:plasma membrane"/>
    <property type="evidence" value="ECO:0007669"/>
    <property type="project" value="UniProtKB-SubCell"/>
</dbReference>